<dbReference type="RefSeq" id="WP_307322021.1">
    <property type="nucleotide sequence ID" value="NZ_JAUSUG010000002.1"/>
</dbReference>
<dbReference type="InterPro" id="IPR051938">
    <property type="entry name" value="Apopto_cytoskel_mod"/>
</dbReference>
<gene>
    <name evidence="6" type="ORF">J2S74_000782</name>
</gene>
<evidence type="ECO:0000256" key="2">
    <source>
        <dbReference type="ARBA" id="ARBA00023016"/>
    </source>
</evidence>
<dbReference type="CDD" id="cd06257">
    <property type="entry name" value="DnaJ"/>
    <property type="match status" value="1"/>
</dbReference>
<dbReference type="Proteomes" id="UP001230005">
    <property type="component" value="Unassembled WGS sequence"/>
</dbReference>
<keyword evidence="3" id="KW-0143">Chaperone</keyword>
<protein>
    <recommendedName>
        <fullName evidence="5">J domain-containing protein</fullName>
    </recommendedName>
</protein>
<dbReference type="SUPFAM" id="SSF46565">
    <property type="entry name" value="Chaperone J-domain"/>
    <property type="match status" value="1"/>
</dbReference>
<dbReference type="SMART" id="SM00271">
    <property type="entry name" value="DnaJ"/>
    <property type="match status" value="1"/>
</dbReference>
<evidence type="ECO:0000256" key="1">
    <source>
        <dbReference type="ARBA" id="ARBA00022705"/>
    </source>
</evidence>
<evidence type="ECO:0000256" key="4">
    <source>
        <dbReference type="SAM" id="Coils"/>
    </source>
</evidence>
<dbReference type="PANTHER" id="PTHR44145">
    <property type="entry name" value="DNAJ HOMOLOG SUBFAMILY A MEMBER 3, MITOCHONDRIAL"/>
    <property type="match status" value="1"/>
</dbReference>
<keyword evidence="7" id="KW-1185">Reference proteome</keyword>
<dbReference type="InterPro" id="IPR011990">
    <property type="entry name" value="TPR-like_helical_dom_sf"/>
</dbReference>
<evidence type="ECO:0000256" key="3">
    <source>
        <dbReference type="ARBA" id="ARBA00023186"/>
    </source>
</evidence>
<dbReference type="Pfam" id="PF00226">
    <property type="entry name" value="DnaJ"/>
    <property type="match status" value="1"/>
</dbReference>
<dbReference type="InterPro" id="IPR018253">
    <property type="entry name" value="DnaJ_domain_CS"/>
</dbReference>
<proteinExistence type="predicted"/>
<reference evidence="6 7" key="1">
    <citation type="submission" date="2023-07" db="EMBL/GenBank/DDBJ databases">
        <title>Genomic Encyclopedia of Type Strains, Phase IV (KMG-IV): sequencing the most valuable type-strain genomes for metagenomic binning, comparative biology and taxonomic classification.</title>
        <authorList>
            <person name="Goeker M."/>
        </authorList>
    </citation>
    <scope>NUCLEOTIDE SEQUENCE [LARGE SCALE GENOMIC DNA]</scope>
    <source>
        <strain evidence="6 7">DSM 9768</strain>
    </source>
</reference>
<dbReference type="PRINTS" id="PR00625">
    <property type="entry name" value="JDOMAIN"/>
</dbReference>
<feature type="coiled-coil region" evidence="4">
    <location>
        <begin position="116"/>
        <end position="143"/>
    </location>
</feature>
<keyword evidence="4" id="KW-0175">Coiled coil</keyword>
<dbReference type="SUPFAM" id="SSF48452">
    <property type="entry name" value="TPR-like"/>
    <property type="match status" value="1"/>
</dbReference>
<dbReference type="Gene3D" id="1.10.287.110">
    <property type="entry name" value="DnaJ domain"/>
    <property type="match status" value="1"/>
</dbReference>
<dbReference type="Gene3D" id="1.25.40.10">
    <property type="entry name" value="Tetratricopeptide repeat domain"/>
    <property type="match status" value="1"/>
</dbReference>
<dbReference type="EMBL" id="JAUSUG010000002">
    <property type="protein sequence ID" value="MDQ0253410.1"/>
    <property type="molecule type" value="Genomic_DNA"/>
</dbReference>
<evidence type="ECO:0000313" key="7">
    <source>
        <dbReference type="Proteomes" id="UP001230005"/>
    </source>
</evidence>
<dbReference type="PROSITE" id="PS50076">
    <property type="entry name" value="DNAJ_2"/>
    <property type="match status" value="1"/>
</dbReference>
<sequence length="414" mass="49495">MSISTAESYYKILGTTAKISQRRIKEKYIEAVRKHPPETDPEQFEKIRKAYEVLKDPLKRKEYDLMRKYGGKIENMLEKAADYVTGDDFTKAAAIYKDVLAIDATNLSAKIGLMFIHIVEDELNAAYELFRELQKNADRLREEGIELDFIYSVFAKMLIEMDYNKEAYTILEEGLRKFSHQNTFIFEPLTMVCIMLEKYDRAMEVAEMAIPSPEEETVEDVPSYIIWIHTISQTDQWSKLSRIQSRFRKLLKGIEEEEDRMGVFYALMEEYEEAYEHQKYRLAEIFIDFAKLVQVDLYDIKEEIKEVKKLVRVEKDFNRIFQDEKTFPLVLRNAVHWYFDDEDHPVVQQLESQFTPEFVAELEEEKEYYAASILHLKKKYPALYSYFKEEWDSLFEELTRYFNREMKRGLKKFF</sequence>
<accession>A0ABT9ZQ96</accession>
<evidence type="ECO:0000259" key="5">
    <source>
        <dbReference type="PROSITE" id="PS50076"/>
    </source>
</evidence>
<name>A0ABT9ZQ96_9BACI</name>
<comment type="caution">
    <text evidence="6">The sequence shown here is derived from an EMBL/GenBank/DDBJ whole genome shotgun (WGS) entry which is preliminary data.</text>
</comment>
<organism evidence="6 7">
    <name type="scientific">Evansella vedderi</name>
    <dbReference type="NCBI Taxonomy" id="38282"/>
    <lineage>
        <taxon>Bacteria</taxon>
        <taxon>Bacillati</taxon>
        <taxon>Bacillota</taxon>
        <taxon>Bacilli</taxon>
        <taxon>Bacillales</taxon>
        <taxon>Bacillaceae</taxon>
        <taxon>Evansella</taxon>
    </lineage>
</organism>
<dbReference type="InterPro" id="IPR001623">
    <property type="entry name" value="DnaJ_domain"/>
</dbReference>
<keyword evidence="2" id="KW-0346">Stress response</keyword>
<evidence type="ECO:0000313" key="6">
    <source>
        <dbReference type="EMBL" id="MDQ0253410.1"/>
    </source>
</evidence>
<keyword evidence="1" id="KW-0235">DNA replication</keyword>
<dbReference type="PROSITE" id="PS00636">
    <property type="entry name" value="DNAJ_1"/>
    <property type="match status" value="1"/>
</dbReference>
<dbReference type="PANTHER" id="PTHR44145:SF3">
    <property type="entry name" value="DNAJ HOMOLOG SUBFAMILY A MEMBER 3, MITOCHONDRIAL"/>
    <property type="match status" value="1"/>
</dbReference>
<feature type="domain" description="J" evidence="5">
    <location>
        <begin position="8"/>
        <end position="67"/>
    </location>
</feature>
<dbReference type="InterPro" id="IPR036869">
    <property type="entry name" value="J_dom_sf"/>
</dbReference>